<name>A0A926RY44_9BACI</name>
<evidence type="ECO:0000313" key="2">
    <source>
        <dbReference type="Proteomes" id="UP000626844"/>
    </source>
</evidence>
<keyword evidence="2" id="KW-1185">Reference proteome</keyword>
<dbReference type="Pfam" id="PF08807">
    <property type="entry name" value="DUF1798"/>
    <property type="match status" value="1"/>
</dbReference>
<dbReference type="EMBL" id="JACXAI010000020">
    <property type="protein sequence ID" value="MBD1381661.1"/>
    <property type="molecule type" value="Genomic_DNA"/>
</dbReference>
<accession>A0A926RY44</accession>
<protein>
    <submittedName>
        <fullName evidence="1">YppE family protein</fullName>
    </submittedName>
</protein>
<dbReference type="Proteomes" id="UP000626844">
    <property type="component" value="Unassembled WGS sequence"/>
</dbReference>
<sequence length="120" mass="14256">MKKRIILLTKAMLQLNNEAMDRHISIMEGQSAGYDFFEVVKPAVDEADRLTAEWKALVLKWIQLEKPKYIYPIQIETTIDHFEQLILQSYFPDLKKKRFKNMKESNEYIFNNILTEIEGD</sequence>
<dbReference type="RefSeq" id="WP_191159252.1">
    <property type="nucleotide sequence ID" value="NZ_JACXAI010000020.1"/>
</dbReference>
<dbReference type="InterPro" id="IPR023351">
    <property type="entry name" value="YppE-like_sf"/>
</dbReference>
<dbReference type="Gene3D" id="1.20.120.440">
    <property type="entry name" value="YppE-like"/>
    <property type="match status" value="1"/>
</dbReference>
<proteinExistence type="predicted"/>
<reference evidence="1" key="1">
    <citation type="submission" date="2020-09" db="EMBL/GenBank/DDBJ databases">
        <title>A novel bacterium of genus Bacillus, isolated from South China Sea.</title>
        <authorList>
            <person name="Huang H."/>
            <person name="Mo K."/>
            <person name="Hu Y."/>
        </authorList>
    </citation>
    <scope>NUCLEOTIDE SEQUENCE</scope>
    <source>
        <strain evidence="1">IB182487</strain>
    </source>
</reference>
<dbReference type="SUPFAM" id="SSF140415">
    <property type="entry name" value="YppE-like"/>
    <property type="match status" value="1"/>
</dbReference>
<dbReference type="AlphaFoldDB" id="A0A926RY44"/>
<gene>
    <name evidence="1" type="ORF">IC621_15600</name>
</gene>
<organism evidence="1 2">
    <name type="scientific">Metabacillus arenae</name>
    <dbReference type="NCBI Taxonomy" id="2771434"/>
    <lineage>
        <taxon>Bacteria</taxon>
        <taxon>Bacillati</taxon>
        <taxon>Bacillota</taxon>
        <taxon>Bacilli</taxon>
        <taxon>Bacillales</taxon>
        <taxon>Bacillaceae</taxon>
        <taxon>Metabacillus</taxon>
    </lineage>
</organism>
<evidence type="ECO:0000313" key="1">
    <source>
        <dbReference type="EMBL" id="MBD1381661.1"/>
    </source>
</evidence>
<comment type="caution">
    <text evidence="1">The sequence shown here is derived from an EMBL/GenBank/DDBJ whole genome shotgun (WGS) entry which is preliminary data.</text>
</comment>
<dbReference type="InterPro" id="IPR014913">
    <property type="entry name" value="YppE-like"/>
</dbReference>